<dbReference type="PANTHER" id="PTHR30521:SF4">
    <property type="entry name" value="DEFERROCHELATASE"/>
    <property type="match status" value="1"/>
</dbReference>
<dbReference type="GO" id="GO:0020037">
    <property type="term" value="F:heme binding"/>
    <property type="evidence" value="ECO:0007669"/>
    <property type="project" value="InterPro"/>
</dbReference>
<dbReference type="InterPro" id="IPR011008">
    <property type="entry name" value="Dimeric_a/b-barrel"/>
</dbReference>
<dbReference type="SUPFAM" id="SSF54909">
    <property type="entry name" value="Dimeric alpha+beta barrel"/>
    <property type="match status" value="1"/>
</dbReference>
<dbReference type="HOGENOM" id="CLU_015125_1_0_1"/>
<evidence type="ECO:0000313" key="9">
    <source>
        <dbReference type="EMBL" id="KIJ36316.1"/>
    </source>
</evidence>
<sequence>SLQDGEFPSGQENDAPTLGDQLTKWLPVFRGKQIHGVILLASDTDANIQTTLANIQTSLDTSIKQIYNISGAARPGSQAGHERIFGYLDGISQPGLQGFTTTPLPGQQVVAPGLILAGQDGDITAASRPAWTTGGSFLVFRQLRQLVPEFNKFVQDNALTIPGLTHQQGSDLLGARLIGRWKSGAPIDLTPMADDPTLGADPQRNNNFNFTHPGSDILSDQSHCPFAAHIRKVSPRADITVTEATKRRIMRSSIPYGPEGV</sequence>
<dbReference type="EMBL" id="KN837179">
    <property type="protein sequence ID" value="KIJ36316.1"/>
    <property type="molecule type" value="Genomic_DNA"/>
</dbReference>
<protein>
    <recommendedName>
        <fullName evidence="8">DyP dimeric alpha+beta barrel domain-containing protein</fullName>
    </recommendedName>
</protein>
<feature type="domain" description="DyP dimeric alpha+beta barrel" evidence="8">
    <location>
        <begin position="2"/>
        <end position="75"/>
    </location>
</feature>
<evidence type="ECO:0000256" key="5">
    <source>
        <dbReference type="ARBA" id="ARBA00023002"/>
    </source>
</evidence>
<evidence type="ECO:0000256" key="6">
    <source>
        <dbReference type="ARBA" id="ARBA00023004"/>
    </source>
</evidence>
<evidence type="ECO:0000259" key="8">
    <source>
        <dbReference type="Pfam" id="PF21105"/>
    </source>
</evidence>
<proteinExistence type="inferred from homology"/>
<comment type="similarity">
    <text evidence="7">Belongs to the DyP-type peroxidase family.</text>
</comment>
<evidence type="ECO:0000256" key="2">
    <source>
        <dbReference type="ARBA" id="ARBA00022559"/>
    </source>
</evidence>
<dbReference type="OrthoDB" id="3207336at2759"/>
<evidence type="ECO:0000256" key="4">
    <source>
        <dbReference type="ARBA" id="ARBA00022723"/>
    </source>
</evidence>
<dbReference type="GO" id="GO:0046872">
    <property type="term" value="F:metal ion binding"/>
    <property type="evidence" value="ECO:0007669"/>
    <property type="project" value="UniProtKB-KW"/>
</dbReference>
<dbReference type="Pfam" id="PF21105">
    <property type="entry name" value="DyP_N"/>
    <property type="match status" value="1"/>
</dbReference>
<keyword evidence="3" id="KW-0349">Heme</keyword>
<keyword evidence="10" id="KW-1185">Reference proteome</keyword>
<feature type="non-terminal residue" evidence="9">
    <location>
        <position position="261"/>
    </location>
</feature>
<dbReference type="GO" id="GO:0005829">
    <property type="term" value="C:cytosol"/>
    <property type="evidence" value="ECO:0007669"/>
    <property type="project" value="TreeGrafter"/>
</dbReference>
<evidence type="ECO:0000256" key="7">
    <source>
        <dbReference type="ARBA" id="ARBA00025737"/>
    </source>
</evidence>
<comment type="cofactor">
    <cofactor evidence="1">
        <name>heme b</name>
        <dbReference type="ChEBI" id="CHEBI:60344"/>
    </cofactor>
</comment>
<dbReference type="PROSITE" id="PS51404">
    <property type="entry name" value="DYP_PEROXIDASE"/>
    <property type="match status" value="1"/>
</dbReference>
<dbReference type="InterPro" id="IPR049509">
    <property type="entry name" value="DyP_N"/>
</dbReference>
<evidence type="ECO:0000256" key="3">
    <source>
        <dbReference type="ARBA" id="ARBA00022617"/>
    </source>
</evidence>
<dbReference type="PANTHER" id="PTHR30521">
    <property type="entry name" value="DEFERROCHELATASE/PEROXIDASE"/>
    <property type="match status" value="1"/>
</dbReference>
<dbReference type="AlphaFoldDB" id="A0A0C9VFZ5"/>
<keyword evidence="4" id="KW-0479">Metal-binding</keyword>
<evidence type="ECO:0000313" key="10">
    <source>
        <dbReference type="Proteomes" id="UP000054279"/>
    </source>
</evidence>
<gene>
    <name evidence="9" type="ORF">M422DRAFT_261266</name>
</gene>
<dbReference type="Proteomes" id="UP000054279">
    <property type="component" value="Unassembled WGS sequence"/>
</dbReference>
<evidence type="ECO:0000256" key="1">
    <source>
        <dbReference type="ARBA" id="ARBA00001970"/>
    </source>
</evidence>
<keyword evidence="2" id="KW-0575">Peroxidase</keyword>
<dbReference type="NCBIfam" id="TIGR01413">
    <property type="entry name" value="Dyp_perox_fam"/>
    <property type="match status" value="1"/>
</dbReference>
<name>A0A0C9VFZ5_SPHS4</name>
<accession>A0A0C9VFZ5</accession>
<keyword evidence="5" id="KW-0560">Oxidoreductase</keyword>
<keyword evidence="6" id="KW-0408">Iron</keyword>
<dbReference type="GO" id="GO:0004601">
    <property type="term" value="F:peroxidase activity"/>
    <property type="evidence" value="ECO:0007669"/>
    <property type="project" value="UniProtKB-KW"/>
</dbReference>
<dbReference type="InterPro" id="IPR006314">
    <property type="entry name" value="Dyp_peroxidase"/>
</dbReference>
<reference evidence="9 10" key="1">
    <citation type="submission" date="2014-06" db="EMBL/GenBank/DDBJ databases">
        <title>Evolutionary Origins and Diversification of the Mycorrhizal Mutualists.</title>
        <authorList>
            <consortium name="DOE Joint Genome Institute"/>
            <consortium name="Mycorrhizal Genomics Consortium"/>
            <person name="Kohler A."/>
            <person name="Kuo A."/>
            <person name="Nagy L.G."/>
            <person name="Floudas D."/>
            <person name="Copeland A."/>
            <person name="Barry K.W."/>
            <person name="Cichocki N."/>
            <person name="Veneault-Fourrey C."/>
            <person name="LaButti K."/>
            <person name="Lindquist E.A."/>
            <person name="Lipzen A."/>
            <person name="Lundell T."/>
            <person name="Morin E."/>
            <person name="Murat C."/>
            <person name="Riley R."/>
            <person name="Ohm R."/>
            <person name="Sun H."/>
            <person name="Tunlid A."/>
            <person name="Henrissat B."/>
            <person name="Grigoriev I.V."/>
            <person name="Hibbett D.S."/>
            <person name="Martin F."/>
        </authorList>
    </citation>
    <scope>NUCLEOTIDE SEQUENCE [LARGE SCALE GENOMIC DNA]</scope>
    <source>
        <strain evidence="9 10">SS14</strain>
    </source>
</reference>
<organism evidence="9 10">
    <name type="scientific">Sphaerobolus stellatus (strain SS14)</name>
    <dbReference type="NCBI Taxonomy" id="990650"/>
    <lineage>
        <taxon>Eukaryota</taxon>
        <taxon>Fungi</taxon>
        <taxon>Dikarya</taxon>
        <taxon>Basidiomycota</taxon>
        <taxon>Agaricomycotina</taxon>
        <taxon>Agaricomycetes</taxon>
        <taxon>Phallomycetidae</taxon>
        <taxon>Geastrales</taxon>
        <taxon>Sphaerobolaceae</taxon>
        <taxon>Sphaerobolus</taxon>
    </lineage>
</organism>